<gene>
    <name evidence="1" type="ORF">GCM10022416_54820</name>
</gene>
<evidence type="ECO:0008006" key="3">
    <source>
        <dbReference type="Google" id="ProtNLM"/>
    </source>
</evidence>
<dbReference type="EMBL" id="BAABDO010000125">
    <property type="protein sequence ID" value="GAA4154843.1"/>
    <property type="molecule type" value="Genomic_DNA"/>
</dbReference>
<sequence>MADVIVFDLFGVIARTQSPEAVRRIEKTAGVFGKSAAAFWKAYWECRPPYDAGQDAAAYWAAVADRLGIAFPDVPALIEADLDSWTDVDEAMVELVVELADRGRTLGLLSNIIGELVPRFEARHGGWLSRFAALTYSCRIGVAKPDPRAYRICAERLGVAPGEVLYFDDREDNVVAARETGMRAEVFRSPAQVRELLLP</sequence>
<protein>
    <recommendedName>
        <fullName evidence="3">HAD family phosphatase</fullName>
    </recommendedName>
</protein>
<comment type="caution">
    <text evidence="1">The sequence shown here is derived from an EMBL/GenBank/DDBJ whole genome shotgun (WGS) entry which is preliminary data.</text>
</comment>
<accession>A0ABP7ZE59</accession>
<dbReference type="InterPro" id="IPR006439">
    <property type="entry name" value="HAD-SF_hydro_IA"/>
</dbReference>
<evidence type="ECO:0000313" key="2">
    <source>
        <dbReference type="Proteomes" id="UP001500266"/>
    </source>
</evidence>
<evidence type="ECO:0000313" key="1">
    <source>
        <dbReference type="EMBL" id="GAA4154843.1"/>
    </source>
</evidence>
<dbReference type="RefSeq" id="WP_345024539.1">
    <property type="nucleotide sequence ID" value="NZ_BAABDO010000125.1"/>
</dbReference>
<dbReference type="NCBIfam" id="TIGR01509">
    <property type="entry name" value="HAD-SF-IA-v3"/>
    <property type="match status" value="1"/>
</dbReference>
<dbReference type="SFLD" id="SFLDS00003">
    <property type="entry name" value="Haloacid_Dehalogenase"/>
    <property type="match status" value="1"/>
</dbReference>
<dbReference type="Proteomes" id="UP001500266">
    <property type="component" value="Unassembled WGS sequence"/>
</dbReference>
<proteinExistence type="predicted"/>
<dbReference type="PRINTS" id="PR00413">
    <property type="entry name" value="HADHALOGNASE"/>
</dbReference>
<name>A0ABP7ZE59_9ACTN</name>
<dbReference type="Pfam" id="PF00702">
    <property type="entry name" value="Hydrolase"/>
    <property type="match status" value="1"/>
</dbReference>
<dbReference type="Gene3D" id="3.40.50.1000">
    <property type="entry name" value="HAD superfamily/HAD-like"/>
    <property type="match status" value="1"/>
</dbReference>
<dbReference type="PANTHER" id="PTHR43611:SF3">
    <property type="entry name" value="FLAVIN MONONUCLEOTIDE HYDROLASE 1, CHLOROPLATIC"/>
    <property type="match status" value="1"/>
</dbReference>
<dbReference type="InterPro" id="IPR036412">
    <property type="entry name" value="HAD-like_sf"/>
</dbReference>
<dbReference type="PANTHER" id="PTHR43611">
    <property type="entry name" value="ALPHA-D-GLUCOSE 1-PHOSPHATE PHOSPHATASE"/>
    <property type="match status" value="1"/>
</dbReference>
<reference evidence="2" key="1">
    <citation type="journal article" date="2019" name="Int. J. Syst. Evol. Microbiol.">
        <title>The Global Catalogue of Microorganisms (GCM) 10K type strain sequencing project: providing services to taxonomists for standard genome sequencing and annotation.</title>
        <authorList>
            <consortium name="The Broad Institute Genomics Platform"/>
            <consortium name="The Broad Institute Genome Sequencing Center for Infectious Disease"/>
            <person name="Wu L."/>
            <person name="Ma J."/>
        </authorList>
    </citation>
    <scope>NUCLEOTIDE SEQUENCE [LARGE SCALE GENOMIC DNA]</scope>
    <source>
        <strain evidence="2">JCM 17316</strain>
    </source>
</reference>
<keyword evidence="2" id="KW-1185">Reference proteome</keyword>
<organism evidence="1 2">
    <name type="scientific">Actinomadura keratinilytica</name>
    <dbReference type="NCBI Taxonomy" id="547461"/>
    <lineage>
        <taxon>Bacteria</taxon>
        <taxon>Bacillati</taxon>
        <taxon>Actinomycetota</taxon>
        <taxon>Actinomycetes</taxon>
        <taxon>Streptosporangiales</taxon>
        <taxon>Thermomonosporaceae</taxon>
        <taxon>Actinomadura</taxon>
    </lineage>
</organism>
<dbReference type="SFLD" id="SFLDG01129">
    <property type="entry name" value="C1.5:_HAD__Beta-PGM__Phosphata"/>
    <property type="match status" value="1"/>
</dbReference>
<dbReference type="InterPro" id="IPR023214">
    <property type="entry name" value="HAD_sf"/>
</dbReference>
<dbReference type="CDD" id="cd02603">
    <property type="entry name" value="HAD_sEH-N_like"/>
    <property type="match status" value="1"/>
</dbReference>
<dbReference type="SUPFAM" id="SSF56784">
    <property type="entry name" value="HAD-like"/>
    <property type="match status" value="1"/>
</dbReference>